<dbReference type="InterPro" id="IPR051121">
    <property type="entry name" value="FAH"/>
</dbReference>
<dbReference type="RefSeq" id="WP_115516700.1">
    <property type="nucleotide sequence ID" value="NZ_QRGO01000001.1"/>
</dbReference>
<dbReference type="Pfam" id="PF10370">
    <property type="entry name" value="Rv2993c-like_N"/>
    <property type="match status" value="1"/>
</dbReference>
<dbReference type="FunFam" id="3.90.850.10:FF:000008">
    <property type="entry name" value="FAA hydrolase family protein"/>
    <property type="match status" value="1"/>
</dbReference>
<evidence type="ECO:0000313" key="6">
    <source>
        <dbReference type="Proteomes" id="UP000263993"/>
    </source>
</evidence>
<evidence type="ECO:0000256" key="2">
    <source>
        <dbReference type="ARBA" id="ARBA00022723"/>
    </source>
</evidence>
<dbReference type="InterPro" id="IPR036663">
    <property type="entry name" value="Fumarylacetoacetase_C_sf"/>
</dbReference>
<dbReference type="OrthoDB" id="5197601at2"/>
<dbReference type="AlphaFoldDB" id="A0A371BAM7"/>
<evidence type="ECO:0000259" key="4">
    <source>
        <dbReference type="Pfam" id="PF10370"/>
    </source>
</evidence>
<dbReference type="Proteomes" id="UP000263993">
    <property type="component" value="Unassembled WGS sequence"/>
</dbReference>
<name>A0A371BAM7_9BRAD</name>
<keyword evidence="5" id="KW-0378">Hydrolase</keyword>
<organism evidence="5 6">
    <name type="scientific">Undibacter mobilis</name>
    <dbReference type="NCBI Taxonomy" id="2292256"/>
    <lineage>
        <taxon>Bacteria</taxon>
        <taxon>Pseudomonadati</taxon>
        <taxon>Pseudomonadota</taxon>
        <taxon>Alphaproteobacteria</taxon>
        <taxon>Hyphomicrobiales</taxon>
        <taxon>Nitrobacteraceae</taxon>
        <taxon>Undibacter</taxon>
    </lineage>
</organism>
<dbReference type="Gene3D" id="3.90.850.10">
    <property type="entry name" value="Fumarylacetoacetase-like, C-terminal domain"/>
    <property type="match status" value="1"/>
</dbReference>
<feature type="domain" description="Rv2993c-like N-terminal" evidence="4">
    <location>
        <begin position="1"/>
        <end position="66"/>
    </location>
</feature>
<dbReference type="EMBL" id="QRGO01000001">
    <property type="protein sequence ID" value="RDV04675.1"/>
    <property type="molecule type" value="Genomic_DNA"/>
</dbReference>
<feature type="domain" description="Fumarylacetoacetase-like C-terminal" evidence="3">
    <location>
        <begin position="73"/>
        <end position="277"/>
    </location>
</feature>
<evidence type="ECO:0000259" key="3">
    <source>
        <dbReference type="Pfam" id="PF01557"/>
    </source>
</evidence>
<dbReference type="InterPro" id="IPR018833">
    <property type="entry name" value="Rv2993c-like_N"/>
</dbReference>
<dbReference type="PANTHER" id="PTHR42796">
    <property type="entry name" value="FUMARYLACETOACETATE HYDROLASE DOMAIN-CONTAINING PROTEIN 2A-RELATED"/>
    <property type="match status" value="1"/>
</dbReference>
<evidence type="ECO:0000256" key="1">
    <source>
        <dbReference type="ARBA" id="ARBA00010211"/>
    </source>
</evidence>
<keyword evidence="6" id="KW-1185">Reference proteome</keyword>
<comment type="similarity">
    <text evidence="1">Belongs to the FAH family.</text>
</comment>
<dbReference type="PANTHER" id="PTHR42796:SF4">
    <property type="entry name" value="FUMARYLACETOACETATE HYDROLASE DOMAIN-CONTAINING PROTEIN 2A"/>
    <property type="match status" value="1"/>
</dbReference>
<keyword evidence="2" id="KW-0479">Metal-binding</keyword>
<evidence type="ECO:0000313" key="5">
    <source>
        <dbReference type="EMBL" id="RDV04675.1"/>
    </source>
</evidence>
<proteinExistence type="inferred from homology"/>
<protein>
    <submittedName>
        <fullName evidence="5">FAA hydrolase family protein</fullName>
    </submittedName>
</protein>
<dbReference type="GO" id="GO:0044281">
    <property type="term" value="P:small molecule metabolic process"/>
    <property type="evidence" value="ECO:0007669"/>
    <property type="project" value="UniProtKB-ARBA"/>
</dbReference>
<dbReference type="SUPFAM" id="SSF56529">
    <property type="entry name" value="FAH"/>
    <property type="match status" value="1"/>
</dbReference>
<reference evidence="6" key="1">
    <citation type="submission" date="2018-08" db="EMBL/GenBank/DDBJ databases">
        <authorList>
            <person name="Kim S.-J."/>
            <person name="Jung G.-Y."/>
        </authorList>
    </citation>
    <scope>NUCLEOTIDE SEQUENCE [LARGE SCALE GENOMIC DNA]</scope>
    <source>
        <strain evidence="6">GY_H</strain>
    </source>
</reference>
<sequence length="282" mass="30330">MKLASFSHGGRASYGIVKDGGIVDLGKLIGAQYPDLKALLTAGPALLNQLRAQTSTIPIDEVTFLPVIPNPDKIFCAGLNYRSHVEETGRTASEKPVIFLRLAASQVGHGQPMICPAISDQFDYEGELAIVIGKPGRHISRDNALDHIAGYSCYNDGSLRDWQRHTSQWTPGKNFAATGAFGPWLVTADEIPDPTVLSLATRLNGQTVQSATVDLLIFSIPELIEYVSVWSELIPGDVIVTGTPGGVGFKRNPPLLMKAGDTVEVEISNIGTLSNPIELERN</sequence>
<dbReference type="GO" id="GO:0046872">
    <property type="term" value="F:metal ion binding"/>
    <property type="evidence" value="ECO:0007669"/>
    <property type="project" value="UniProtKB-KW"/>
</dbReference>
<comment type="caution">
    <text evidence="5">The sequence shown here is derived from an EMBL/GenBank/DDBJ whole genome shotgun (WGS) entry which is preliminary data.</text>
</comment>
<dbReference type="InterPro" id="IPR011234">
    <property type="entry name" value="Fumarylacetoacetase-like_C"/>
</dbReference>
<dbReference type="GO" id="GO:0016787">
    <property type="term" value="F:hydrolase activity"/>
    <property type="evidence" value="ECO:0007669"/>
    <property type="project" value="UniProtKB-KW"/>
</dbReference>
<dbReference type="Pfam" id="PF01557">
    <property type="entry name" value="FAA_hydrolase"/>
    <property type="match status" value="1"/>
</dbReference>
<gene>
    <name evidence="5" type="ORF">DXH78_08930</name>
</gene>
<accession>A0A371BAM7</accession>